<dbReference type="PANTHER" id="PTHR46797:SF1">
    <property type="entry name" value="METHYLPHOSPHONATE SYNTHASE"/>
    <property type="match status" value="1"/>
</dbReference>
<dbReference type="PROSITE" id="PS50943">
    <property type="entry name" value="HTH_CROC1"/>
    <property type="match status" value="1"/>
</dbReference>
<dbReference type="SUPFAM" id="SSF47413">
    <property type="entry name" value="lambda repressor-like DNA-binding domains"/>
    <property type="match status" value="1"/>
</dbReference>
<name>A0AAW9WDP5_9FIRM</name>
<dbReference type="GeneID" id="93149010"/>
<dbReference type="GO" id="GO:0005829">
    <property type="term" value="C:cytosol"/>
    <property type="evidence" value="ECO:0007669"/>
    <property type="project" value="TreeGrafter"/>
</dbReference>
<dbReference type="InterPro" id="IPR050807">
    <property type="entry name" value="TransReg_Diox_bact_type"/>
</dbReference>
<evidence type="ECO:0000313" key="4">
    <source>
        <dbReference type="Proteomes" id="UP000434223"/>
    </source>
</evidence>
<dbReference type="InterPro" id="IPR001387">
    <property type="entry name" value="Cro/C1-type_HTH"/>
</dbReference>
<dbReference type="GO" id="GO:0003677">
    <property type="term" value="F:DNA binding"/>
    <property type="evidence" value="ECO:0007669"/>
    <property type="project" value="UniProtKB-KW"/>
</dbReference>
<dbReference type="CDD" id="cd00093">
    <property type="entry name" value="HTH_XRE"/>
    <property type="match status" value="1"/>
</dbReference>
<dbReference type="PANTHER" id="PTHR46797">
    <property type="entry name" value="HTH-TYPE TRANSCRIPTIONAL REGULATOR"/>
    <property type="match status" value="1"/>
</dbReference>
<dbReference type="RefSeq" id="WP_006775689.1">
    <property type="nucleotide sequence ID" value="NZ_CAJKZF010000049.1"/>
</dbReference>
<dbReference type="InterPro" id="IPR010982">
    <property type="entry name" value="Lambda_DNA-bd_dom_sf"/>
</dbReference>
<organism evidence="3 4">
    <name type="scientific">Hungatella hathewayi</name>
    <dbReference type="NCBI Taxonomy" id="154046"/>
    <lineage>
        <taxon>Bacteria</taxon>
        <taxon>Bacillati</taxon>
        <taxon>Bacillota</taxon>
        <taxon>Clostridia</taxon>
        <taxon>Lachnospirales</taxon>
        <taxon>Lachnospiraceae</taxon>
        <taxon>Hungatella</taxon>
    </lineage>
</organism>
<evidence type="ECO:0000256" key="1">
    <source>
        <dbReference type="ARBA" id="ARBA00023125"/>
    </source>
</evidence>
<proteinExistence type="predicted"/>
<dbReference type="GO" id="GO:0003700">
    <property type="term" value="F:DNA-binding transcription factor activity"/>
    <property type="evidence" value="ECO:0007669"/>
    <property type="project" value="TreeGrafter"/>
</dbReference>
<dbReference type="Gene3D" id="1.10.260.40">
    <property type="entry name" value="lambda repressor-like DNA-binding domains"/>
    <property type="match status" value="1"/>
</dbReference>
<dbReference type="SMART" id="SM00530">
    <property type="entry name" value="HTH_XRE"/>
    <property type="match status" value="1"/>
</dbReference>
<dbReference type="AlphaFoldDB" id="A0AAW9WDP5"/>
<sequence length="147" mass="16996">MNIGERIRGLREKQEMTQTELAEKIGSTKQTVYKYENGVVTNIPYDKLILLAKALGTTPSSLMGWDKIEEAINEEFTRLDNLTKQYILLFELNGYKIDVGDEQVKITDKQKTACTVTKKDFMSMIQYCYIDIENNMNKLLRSYETTS</sequence>
<evidence type="ECO:0000259" key="2">
    <source>
        <dbReference type="PROSITE" id="PS50943"/>
    </source>
</evidence>
<gene>
    <name evidence="3" type="ORF">GNE07_02735</name>
</gene>
<accession>A0AAW9WDP5</accession>
<comment type="caution">
    <text evidence="3">The sequence shown here is derived from an EMBL/GenBank/DDBJ whole genome shotgun (WGS) entry which is preliminary data.</text>
</comment>
<dbReference type="Proteomes" id="UP000434223">
    <property type="component" value="Unassembled WGS sequence"/>
</dbReference>
<feature type="domain" description="HTH cro/C1-type" evidence="2">
    <location>
        <begin position="7"/>
        <end position="62"/>
    </location>
</feature>
<evidence type="ECO:0000313" key="3">
    <source>
        <dbReference type="EMBL" id="MUB61992.1"/>
    </source>
</evidence>
<dbReference type="EMBL" id="WNME01000002">
    <property type="protein sequence ID" value="MUB61992.1"/>
    <property type="molecule type" value="Genomic_DNA"/>
</dbReference>
<dbReference type="Pfam" id="PF01381">
    <property type="entry name" value="HTH_3"/>
    <property type="match status" value="1"/>
</dbReference>
<keyword evidence="1" id="KW-0238">DNA-binding</keyword>
<reference evidence="3 4" key="1">
    <citation type="submission" date="2019-09" db="EMBL/GenBank/DDBJ databases">
        <title>Draft genome sequencing of Hungatella hathewayi 123Y-2.</title>
        <authorList>
            <person name="Lv Q."/>
            <person name="Li S."/>
        </authorList>
    </citation>
    <scope>NUCLEOTIDE SEQUENCE [LARGE SCALE GENOMIC DNA]</scope>
    <source>
        <strain evidence="3 4">123Y-2</strain>
    </source>
</reference>
<protein>
    <submittedName>
        <fullName evidence="3">Helix-turn-helix domain-containing protein</fullName>
    </submittedName>
</protein>